<comment type="caution">
    <text evidence="1">The sequence shown here is derived from an EMBL/GenBank/DDBJ whole genome shotgun (WGS) entry which is preliminary data.</text>
</comment>
<proteinExistence type="predicted"/>
<accession>A0ACC0WJY3</accession>
<organism evidence="1 2">
    <name type="scientific">Peronosclerospora sorghi</name>
    <dbReference type="NCBI Taxonomy" id="230839"/>
    <lineage>
        <taxon>Eukaryota</taxon>
        <taxon>Sar</taxon>
        <taxon>Stramenopiles</taxon>
        <taxon>Oomycota</taxon>
        <taxon>Peronosporomycetes</taxon>
        <taxon>Peronosporales</taxon>
        <taxon>Peronosporaceae</taxon>
        <taxon>Peronosclerospora</taxon>
    </lineage>
</organism>
<sequence>MDSTVHMLRLDMLFRLFIGEIFVKGSEEMAQDKYKDEQAATGRVQAQGSTVVESATILEDGDDDYNDEDSYAVKGKTKEFTKDDDEDDIFTKGAGKPKSWDVDDSEDTRSGKSSPKDN</sequence>
<dbReference type="EMBL" id="CM047592">
    <property type="protein sequence ID" value="KAI9918036.1"/>
    <property type="molecule type" value="Genomic_DNA"/>
</dbReference>
<name>A0ACC0WJY3_9STRA</name>
<gene>
    <name evidence="1" type="ORF">PsorP6_013040</name>
</gene>
<evidence type="ECO:0000313" key="2">
    <source>
        <dbReference type="Proteomes" id="UP001163321"/>
    </source>
</evidence>
<dbReference type="Proteomes" id="UP001163321">
    <property type="component" value="Chromosome 13"/>
</dbReference>
<evidence type="ECO:0000313" key="1">
    <source>
        <dbReference type="EMBL" id="KAI9918036.1"/>
    </source>
</evidence>
<reference evidence="1 2" key="1">
    <citation type="journal article" date="2022" name="bioRxiv">
        <title>The genome of the oomycete Peronosclerospora sorghi, a cosmopolitan pathogen of maize and sorghum, is inflated with dispersed pseudogenes.</title>
        <authorList>
            <person name="Fletcher K."/>
            <person name="Martin F."/>
            <person name="Isakeit T."/>
            <person name="Cavanaugh K."/>
            <person name="Magill C."/>
            <person name="Michelmore R."/>
        </authorList>
    </citation>
    <scope>NUCLEOTIDE SEQUENCE [LARGE SCALE GENOMIC DNA]</scope>
    <source>
        <strain evidence="1">P6</strain>
    </source>
</reference>
<keyword evidence="2" id="KW-1185">Reference proteome</keyword>
<protein>
    <submittedName>
        <fullName evidence="1">Uncharacterized protein</fullName>
    </submittedName>
</protein>